<sequence length="539" mass="60473">MLLKKLVVSGYKSISISHPQTIEFDPQLTVFIGHNGTGKSATLEALNKLFSIDHSLRGIIPSDFHLPDDVDPVTPRNLTIEAWFSLANANVNPSIPPLINGLTASSSTGEIIFRVRLEASISFDYNPLGDVDENIWVIGGDMEEPEDDNKHRLSATQRNAIQVNYVPANRDPLVQLKYSSKAILGRLLKAIKWSEGEQESFEAQAQQLNQLASDNPALTQITRAINHNWQEIYKGRHLNQAGLNFPVGDVDEIMRLIQLQFMPDATGNKVDTSRLSDGQKSLVYFALTKALFDIDKATRQAVVSNQPSNFDADKMKLPIFSLIVLEEPENHLSPHYLGRILKLVKDYGATELCQSVISTHSASLVGRIEPTQIRHFRLDNENICTKVQSLLLPEDSDEQAKYISEAVKAYPEIYFSKLVILGEGDSEQVVLPKLLEHFAKDIDGHSISVVPLGGRHVNHFWRLLNSLKIPFVTLLDFDIDRNGGGFGRMKYVVEQLLLMDEIKSKYINENIIPYIPAWNSDRYADSFSIHYEDGKTVTV</sequence>
<dbReference type="InterPro" id="IPR032458">
    <property type="entry name" value="Histone_H2A_CS"/>
</dbReference>
<dbReference type="PANTHER" id="PTHR43581:SF4">
    <property type="entry name" value="ATP_GTP PHOSPHATASE"/>
    <property type="match status" value="1"/>
</dbReference>
<feature type="domain" description="ATPase AAA-type core" evidence="1">
    <location>
        <begin position="28"/>
        <end position="365"/>
    </location>
</feature>
<feature type="domain" description="OLD protein-like TOPRIM" evidence="2">
    <location>
        <begin position="415"/>
        <end position="478"/>
    </location>
</feature>
<reference evidence="4" key="1">
    <citation type="journal article" date="2019" name="Int. J. Syst. Evol. Microbiol.">
        <title>The Global Catalogue of Microorganisms (GCM) 10K type strain sequencing project: providing services to taxonomists for standard genome sequencing and annotation.</title>
        <authorList>
            <consortium name="The Broad Institute Genomics Platform"/>
            <consortium name="The Broad Institute Genome Sequencing Center for Infectious Disease"/>
            <person name="Wu L."/>
            <person name="Ma J."/>
        </authorList>
    </citation>
    <scope>NUCLEOTIDE SEQUENCE [LARGE SCALE GENOMIC DNA]</scope>
    <source>
        <strain evidence="4">JCM 32304</strain>
    </source>
</reference>
<dbReference type="Pfam" id="PF13304">
    <property type="entry name" value="AAA_21"/>
    <property type="match status" value="1"/>
</dbReference>
<dbReference type="Pfam" id="PF20469">
    <property type="entry name" value="OLD-like_TOPRIM"/>
    <property type="match status" value="1"/>
</dbReference>
<evidence type="ECO:0000259" key="1">
    <source>
        <dbReference type="Pfam" id="PF13304"/>
    </source>
</evidence>
<dbReference type="InterPro" id="IPR034139">
    <property type="entry name" value="TOPRIM_OLD"/>
</dbReference>
<dbReference type="Proteomes" id="UP000654367">
    <property type="component" value="Unassembled WGS sequence"/>
</dbReference>
<accession>A0ABQ2QB10</accession>
<protein>
    <recommendedName>
        <fullName evidence="5">ATP-dependent endonuclease</fullName>
    </recommendedName>
</protein>
<keyword evidence="4" id="KW-1185">Reference proteome</keyword>
<proteinExistence type="predicted"/>
<name>A0ABQ2QB10_9GAMM</name>
<dbReference type="PANTHER" id="PTHR43581">
    <property type="entry name" value="ATP/GTP PHOSPHATASE"/>
    <property type="match status" value="1"/>
</dbReference>
<organism evidence="3 4">
    <name type="scientific">Shewanella saliphila</name>
    <dbReference type="NCBI Taxonomy" id="2282698"/>
    <lineage>
        <taxon>Bacteria</taxon>
        <taxon>Pseudomonadati</taxon>
        <taxon>Pseudomonadota</taxon>
        <taxon>Gammaproteobacteria</taxon>
        <taxon>Alteromonadales</taxon>
        <taxon>Shewanellaceae</taxon>
        <taxon>Shewanella</taxon>
    </lineage>
</organism>
<evidence type="ECO:0000313" key="4">
    <source>
        <dbReference type="Proteomes" id="UP000654367"/>
    </source>
</evidence>
<dbReference type="InterPro" id="IPR051396">
    <property type="entry name" value="Bact_Antivir_Def_Nuclease"/>
</dbReference>
<dbReference type="Gene3D" id="3.40.50.300">
    <property type="entry name" value="P-loop containing nucleotide triphosphate hydrolases"/>
    <property type="match status" value="1"/>
</dbReference>
<dbReference type="InterPro" id="IPR027417">
    <property type="entry name" value="P-loop_NTPase"/>
</dbReference>
<dbReference type="SUPFAM" id="SSF52540">
    <property type="entry name" value="P-loop containing nucleoside triphosphate hydrolases"/>
    <property type="match status" value="1"/>
</dbReference>
<gene>
    <name evidence="3" type="ORF">GCM10009409_39210</name>
</gene>
<dbReference type="PROSITE" id="PS00046">
    <property type="entry name" value="HISTONE_H2A"/>
    <property type="match status" value="1"/>
</dbReference>
<dbReference type="RefSeq" id="WP_229786610.1">
    <property type="nucleotide sequence ID" value="NZ_BMQV01000080.1"/>
</dbReference>
<evidence type="ECO:0008006" key="5">
    <source>
        <dbReference type="Google" id="ProtNLM"/>
    </source>
</evidence>
<evidence type="ECO:0000313" key="3">
    <source>
        <dbReference type="EMBL" id="GGP71069.1"/>
    </source>
</evidence>
<dbReference type="EMBL" id="BMQV01000080">
    <property type="protein sequence ID" value="GGP71069.1"/>
    <property type="molecule type" value="Genomic_DNA"/>
</dbReference>
<comment type="caution">
    <text evidence="3">The sequence shown here is derived from an EMBL/GenBank/DDBJ whole genome shotgun (WGS) entry which is preliminary data.</text>
</comment>
<dbReference type="InterPro" id="IPR003959">
    <property type="entry name" value="ATPase_AAA_core"/>
</dbReference>
<evidence type="ECO:0000259" key="2">
    <source>
        <dbReference type="Pfam" id="PF20469"/>
    </source>
</evidence>
<dbReference type="CDD" id="cd01026">
    <property type="entry name" value="TOPRIM_OLD"/>
    <property type="match status" value="1"/>
</dbReference>